<organism evidence="12 13">
    <name type="scientific">Natronospira proteinivora</name>
    <dbReference type="NCBI Taxonomy" id="1807133"/>
    <lineage>
        <taxon>Bacteria</taxon>
        <taxon>Pseudomonadati</taxon>
        <taxon>Pseudomonadota</taxon>
        <taxon>Gammaproteobacteria</taxon>
        <taxon>Natronospirales</taxon>
        <taxon>Natronospiraceae</taxon>
        <taxon>Natronospira</taxon>
    </lineage>
</organism>
<comment type="activity regulation">
    <text evidence="8">Uridylyltransferase (UTase) activity is inhibited by glutamine, while glutamine activates uridylyl-removing (UR) activity.</text>
</comment>
<comment type="domain">
    <text evidence="8">Has four distinct domains: an N-terminal nucleotidyltransferase (NT) domain responsible for UTase activity, a central HD domain that encodes UR activity, and two C-terminal ACT domains that seem to have a role in glutamine sensing.</text>
</comment>
<evidence type="ECO:0000259" key="10">
    <source>
        <dbReference type="PROSITE" id="PS51671"/>
    </source>
</evidence>
<comment type="catalytic activity">
    <reaction evidence="7">
        <text>guanosine 3',5'-bis(diphosphate) + H2O = GDP + diphosphate + H(+)</text>
        <dbReference type="Rhea" id="RHEA:14253"/>
        <dbReference type="ChEBI" id="CHEBI:15377"/>
        <dbReference type="ChEBI" id="CHEBI:15378"/>
        <dbReference type="ChEBI" id="CHEBI:33019"/>
        <dbReference type="ChEBI" id="CHEBI:58189"/>
        <dbReference type="ChEBI" id="CHEBI:77828"/>
        <dbReference type="EC" id="3.1.7.2"/>
    </reaction>
</comment>
<dbReference type="CDD" id="cd04899">
    <property type="entry name" value="ACT_ACR-UUR-like_2"/>
    <property type="match status" value="1"/>
</dbReference>
<dbReference type="CDD" id="cd04900">
    <property type="entry name" value="ACT_UUR-like_1"/>
    <property type="match status" value="1"/>
</dbReference>
<feature type="domain" description="ACT" evidence="10">
    <location>
        <begin position="716"/>
        <end position="794"/>
    </location>
</feature>
<dbReference type="Pfam" id="PF08335">
    <property type="entry name" value="GlnD_UR_UTase"/>
    <property type="match status" value="1"/>
</dbReference>
<dbReference type="Pfam" id="PF01909">
    <property type="entry name" value="NTP_transf_2"/>
    <property type="match status" value="1"/>
</dbReference>
<dbReference type="InterPro" id="IPR002912">
    <property type="entry name" value="ACT_dom"/>
</dbReference>
<evidence type="ECO:0000256" key="3">
    <source>
        <dbReference type="ARBA" id="ARBA00022737"/>
    </source>
</evidence>
<dbReference type="HAMAP" id="MF_00277">
    <property type="entry name" value="PII_uridylyl_transf"/>
    <property type="match status" value="1"/>
</dbReference>
<dbReference type="SUPFAM" id="SSF81593">
    <property type="entry name" value="Nucleotidyltransferase substrate binding subunit/domain"/>
    <property type="match status" value="1"/>
</dbReference>
<keyword evidence="6 8" id="KW-0511">Multifunctional enzyme</keyword>
<dbReference type="InterPro" id="IPR043519">
    <property type="entry name" value="NT_sf"/>
</dbReference>
<dbReference type="InterPro" id="IPR006674">
    <property type="entry name" value="HD_domain"/>
</dbReference>
<evidence type="ECO:0000256" key="6">
    <source>
        <dbReference type="ARBA" id="ARBA00023268"/>
    </source>
</evidence>
<dbReference type="SUPFAM" id="SSF109604">
    <property type="entry name" value="HD-domain/PDEase-like"/>
    <property type="match status" value="1"/>
</dbReference>
<dbReference type="Proteomes" id="UP001523550">
    <property type="component" value="Unassembled WGS sequence"/>
</dbReference>
<dbReference type="PANTHER" id="PTHR47320:SF1">
    <property type="entry name" value="BIFUNCTIONAL URIDYLYLTRANSFERASE_URIDYLYL-REMOVING ENZYME"/>
    <property type="match status" value="1"/>
</dbReference>
<gene>
    <name evidence="8" type="primary">glnD</name>
    <name evidence="12" type="ORF">J2T60_000580</name>
</gene>
<evidence type="ECO:0000256" key="9">
    <source>
        <dbReference type="SAM" id="MobiDB-lite"/>
    </source>
</evidence>
<sequence length="904" mass="103760">MPAKPVTSTPTKAPARRRPSVPRFDGTWLNELLAGREATPQHLRAAHKHGSSRLAELATAGASAPALVAGRSRMMDTLIRALWRRHLGRSRGLVLVAVGGYGRSELHPYSDIDLLVLVDGPLREKRATALEHFFTEIWDIGPDVGHSVRTLDECRTSARDDITIATNLIEARRLAGARKPYEALRKLAFSDELWTSRSFFERKLEEQRERHAKYHDTAYKLEPNIKESPGGLRDIQMIGWVAKRHFGARTLADLANYGFLSREEHRRLVAGQSFLWRVRWMLHLTADRHEDRLLFDHQLHLAKAMGYEDQDHSLGVEQFMQRYYRTVMELNRLNEMLLQLFKEAILLEGEPRIESINERFQLKNGYLDVVDREVFRREPSALLELFHLLQQHPEAEGVSAGTIRLVRQYRRLINERFRRDPGNQALFMAILREPQGVTHEFRRMNSYGVLGRYIPEFGHIVGRMQYDLFHTYTVDEHTLFVLSNLRRFALARFDHEFPDCSRIMRGLPKPELAYLAALFHDIAKGRGGDHSELGASDALGFCKRHGLSDYDTRLVSWLVRQHLLLSLTAQKKDISDPRVIHDFAEKVGDQLHLDYLYILTTADVRATNPELWNSWKATLFAELYKNTSRALRRGLVNPVAREELINETKRSSMERLDAAGVNTEAVTRTWSALPGDYFLRHSPSEIDWHTRAMLAHGEQTEPLVQVRRETERGGTAVFVCSPRDDMAFARSTAALEQLGLTVLDARIVSTRDERTLYTWVVMEADGEEIESAEREQEILRIMEQEAGRLGGDPRDIHRRMPRQHRMFSTPTRINFADDERNGRTILEITTGDRPGLLTRIAGALLDARIRLQNAKVATVGEKAEDIFFITETDDRPLDSDARRDELAQALLDQLEEDQGVEARR</sequence>
<dbReference type="InterPro" id="IPR045865">
    <property type="entry name" value="ACT-like_dom_sf"/>
</dbReference>
<feature type="region of interest" description="Uridylyltransferase" evidence="8">
    <location>
        <begin position="1"/>
        <end position="355"/>
    </location>
</feature>
<comment type="caution">
    <text evidence="8">Lacks conserved residue(s) required for the propagation of feature annotation.</text>
</comment>
<dbReference type="SUPFAM" id="SSF81301">
    <property type="entry name" value="Nucleotidyltransferase"/>
    <property type="match status" value="1"/>
</dbReference>
<dbReference type="InterPro" id="IPR003607">
    <property type="entry name" value="HD/PDEase_dom"/>
</dbReference>
<dbReference type="EC" id="2.7.7.59" evidence="8"/>
<protein>
    <recommendedName>
        <fullName evidence="8">Bifunctional uridylyltransferase/uridylyl-removing enzyme</fullName>
        <shortName evidence="8">UTase/UR</shortName>
    </recommendedName>
    <alternativeName>
        <fullName evidence="8">Bifunctional [protein-PII] modification enzyme</fullName>
    </alternativeName>
    <alternativeName>
        <fullName evidence="8">Bifunctional nitrogen sensor protein</fullName>
    </alternativeName>
    <domain>
        <recommendedName>
            <fullName evidence="8">[Protein-PII] uridylyltransferase</fullName>
            <shortName evidence="8">PII uridylyltransferase</shortName>
            <shortName evidence="8">UTase</shortName>
            <ecNumber evidence="8">2.7.7.59</ecNumber>
        </recommendedName>
    </domain>
    <domain>
        <recommendedName>
            <fullName evidence="8">[Protein-PII]-UMP uridylyl-removing enzyme</fullName>
            <shortName evidence="8">UR</shortName>
            <ecNumber evidence="8">3.1.4.-</ecNumber>
        </recommendedName>
    </domain>
</protein>
<dbReference type="EMBL" id="JALJYF010000001">
    <property type="protein sequence ID" value="MCP1726615.1"/>
    <property type="molecule type" value="Genomic_DNA"/>
</dbReference>
<evidence type="ECO:0000256" key="5">
    <source>
        <dbReference type="ARBA" id="ARBA00022842"/>
    </source>
</evidence>
<dbReference type="NCBIfam" id="TIGR01693">
    <property type="entry name" value="UTase_glnD"/>
    <property type="match status" value="1"/>
</dbReference>
<keyword evidence="3" id="KW-0677">Repeat</keyword>
<keyword evidence="13" id="KW-1185">Reference proteome</keyword>
<evidence type="ECO:0000256" key="4">
    <source>
        <dbReference type="ARBA" id="ARBA00022801"/>
    </source>
</evidence>
<dbReference type="PROSITE" id="PS51671">
    <property type="entry name" value="ACT"/>
    <property type="match status" value="2"/>
</dbReference>
<dbReference type="SUPFAM" id="SSF55021">
    <property type="entry name" value="ACT-like"/>
    <property type="match status" value="1"/>
</dbReference>
<dbReference type="Gene3D" id="1.20.120.330">
    <property type="entry name" value="Nucleotidyltransferases domain 2"/>
    <property type="match status" value="1"/>
</dbReference>
<dbReference type="GO" id="GO:0008773">
    <property type="term" value="F:[protein-PII] uridylyltransferase activity"/>
    <property type="evidence" value="ECO:0007669"/>
    <property type="project" value="UniProtKB-EC"/>
</dbReference>
<comment type="catalytic activity">
    <reaction evidence="8">
        <text>[protein-PII]-uridylyl-L-tyrosine + H2O = [protein-PII]-L-tyrosine + UMP + H(+)</text>
        <dbReference type="Rhea" id="RHEA:48600"/>
        <dbReference type="Rhea" id="RHEA-COMP:12147"/>
        <dbReference type="Rhea" id="RHEA-COMP:12148"/>
        <dbReference type="ChEBI" id="CHEBI:15377"/>
        <dbReference type="ChEBI" id="CHEBI:15378"/>
        <dbReference type="ChEBI" id="CHEBI:46858"/>
        <dbReference type="ChEBI" id="CHEBI:57865"/>
        <dbReference type="ChEBI" id="CHEBI:90602"/>
    </reaction>
</comment>
<dbReference type="InterPro" id="IPR013546">
    <property type="entry name" value="PII_UdlTrfase/GS_AdlTrfase"/>
</dbReference>
<evidence type="ECO:0000259" key="11">
    <source>
        <dbReference type="PROSITE" id="PS51831"/>
    </source>
</evidence>
<keyword evidence="4 8" id="KW-0378">Hydrolase</keyword>
<reference evidence="12 13" key="1">
    <citation type="submission" date="2022-03" db="EMBL/GenBank/DDBJ databases">
        <title>Genomic Encyclopedia of Type Strains, Phase III (KMG-III): the genomes of soil and plant-associated and newly described type strains.</title>
        <authorList>
            <person name="Whitman W."/>
        </authorList>
    </citation>
    <scope>NUCLEOTIDE SEQUENCE [LARGE SCALE GENOMIC DNA]</scope>
    <source>
        <strain evidence="12 13">BSker1</strain>
    </source>
</reference>
<comment type="cofactor">
    <cofactor evidence="8">
        <name>Mg(2+)</name>
        <dbReference type="ChEBI" id="CHEBI:18420"/>
    </cofactor>
</comment>
<comment type="catalytic activity">
    <reaction evidence="8">
        <text>[protein-PII]-L-tyrosine + UTP = [protein-PII]-uridylyl-L-tyrosine + diphosphate</text>
        <dbReference type="Rhea" id="RHEA:13673"/>
        <dbReference type="Rhea" id="RHEA-COMP:12147"/>
        <dbReference type="Rhea" id="RHEA-COMP:12148"/>
        <dbReference type="ChEBI" id="CHEBI:33019"/>
        <dbReference type="ChEBI" id="CHEBI:46398"/>
        <dbReference type="ChEBI" id="CHEBI:46858"/>
        <dbReference type="ChEBI" id="CHEBI:90602"/>
        <dbReference type="EC" id="2.7.7.59"/>
    </reaction>
</comment>
<feature type="domain" description="ACT" evidence="10">
    <location>
        <begin position="825"/>
        <end position="904"/>
    </location>
</feature>
<dbReference type="CDD" id="cd00077">
    <property type="entry name" value="HDc"/>
    <property type="match status" value="1"/>
</dbReference>
<comment type="function">
    <text evidence="8">Modifies, by uridylylation and deuridylylation, the PII regulatory proteins (GlnB and homologs), in response to the nitrogen status of the cell that GlnD senses through the glutamine level. Under low glutamine levels, catalyzes the conversion of the PII proteins and UTP to PII-UMP and PPi, while under higher glutamine levels, GlnD hydrolyzes PII-UMP to PII and UMP (deuridylylation). Thus, controls uridylylation state and activity of the PII proteins, and plays an important role in the regulation of nitrogen metabolism.</text>
</comment>
<dbReference type="InterPro" id="IPR010043">
    <property type="entry name" value="UTase/UR"/>
</dbReference>
<dbReference type="Pfam" id="PF01842">
    <property type="entry name" value="ACT"/>
    <property type="match status" value="1"/>
</dbReference>
<dbReference type="PANTHER" id="PTHR47320">
    <property type="entry name" value="BIFUNCTIONAL URIDYLYLTRANSFERASE/URIDYLYL-REMOVING ENZYME"/>
    <property type="match status" value="1"/>
</dbReference>
<dbReference type="EC" id="3.1.4.-" evidence="8"/>
<dbReference type="InterPro" id="IPR002934">
    <property type="entry name" value="Polymerase_NTP_transf_dom"/>
</dbReference>
<feature type="compositionally biased region" description="Polar residues" evidence="9">
    <location>
        <begin position="1"/>
        <end position="11"/>
    </location>
</feature>
<proteinExistence type="inferred from homology"/>
<dbReference type="Gene3D" id="3.30.460.10">
    <property type="entry name" value="Beta Polymerase, domain 2"/>
    <property type="match status" value="1"/>
</dbReference>
<dbReference type="SMART" id="SM00471">
    <property type="entry name" value="HDc"/>
    <property type="match status" value="1"/>
</dbReference>
<comment type="caution">
    <text evidence="12">The sequence shown here is derived from an EMBL/GenBank/DDBJ whole genome shotgun (WGS) entry which is preliminary data.</text>
</comment>
<keyword evidence="5 8" id="KW-0460">Magnesium</keyword>
<feature type="domain" description="HD" evidence="11">
    <location>
        <begin position="474"/>
        <end position="596"/>
    </location>
</feature>
<dbReference type="PROSITE" id="PS51831">
    <property type="entry name" value="HD"/>
    <property type="match status" value="1"/>
</dbReference>
<accession>A0ABT1G5P4</accession>
<feature type="region of interest" description="Disordered" evidence="9">
    <location>
        <begin position="1"/>
        <end position="21"/>
    </location>
</feature>
<keyword evidence="2 8" id="KW-0548">Nucleotidyltransferase</keyword>
<evidence type="ECO:0000256" key="7">
    <source>
        <dbReference type="ARBA" id="ARBA00047968"/>
    </source>
</evidence>
<dbReference type="RefSeq" id="WP_253445186.1">
    <property type="nucleotide sequence ID" value="NZ_JALJYF010000001.1"/>
</dbReference>
<dbReference type="PIRSF" id="PIRSF006288">
    <property type="entry name" value="PII_uridyltransf"/>
    <property type="match status" value="1"/>
</dbReference>
<dbReference type="Gene3D" id="1.10.3210.10">
    <property type="entry name" value="Hypothetical protein af1432"/>
    <property type="match status" value="1"/>
</dbReference>
<dbReference type="CDD" id="cd05401">
    <property type="entry name" value="NT_GlnE_GlnD_like"/>
    <property type="match status" value="1"/>
</dbReference>
<keyword evidence="1 8" id="KW-0808">Transferase</keyword>
<evidence type="ECO:0000256" key="2">
    <source>
        <dbReference type="ARBA" id="ARBA00022695"/>
    </source>
</evidence>
<comment type="similarity">
    <text evidence="8">Belongs to the GlnD family.</text>
</comment>
<evidence type="ECO:0000313" key="13">
    <source>
        <dbReference type="Proteomes" id="UP001523550"/>
    </source>
</evidence>
<name>A0ABT1G5P4_9GAMM</name>
<evidence type="ECO:0000256" key="1">
    <source>
        <dbReference type="ARBA" id="ARBA00022679"/>
    </source>
</evidence>
<evidence type="ECO:0000313" key="12">
    <source>
        <dbReference type="EMBL" id="MCP1726615.1"/>
    </source>
</evidence>
<dbReference type="Pfam" id="PF01966">
    <property type="entry name" value="HD"/>
    <property type="match status" value="1"/>
</dbReference>
<evidence type="ECO:0000256" key="8">
    <source>
        <dbReference type="HAMAP-Rule" id="MF_00277"/>
    </source>
</evidence>